<keyword evidence="8" id="KW-1185">Reference proteome</keyword>
<dbReference type="InterPro" id="IPR051359">
    <property type="entry name" value="CaCA_antiporter"/>
</dbReference>
<reference evidence="9" key="1">
    <citation type="submission" date="2022-11" db="UniProtKB">
        <authorList>
            <consortium name="WormBaseParasite"/>
        </authorList>
    </citation>
    <scope>IDENTIFICATION</scope>
</reference>
<dbReference type="GO" id="GO:0016020">
    <property type="term" value="C:membrane"/>
    <property type="evidence" value="ECO:0007669"/>
    <property type="project" value="UniProtKB-SubCell"/>
</dbReference>
<keyword evidence="4 6" id="KW-1133">Transmembrane helix</keyword>
<keyword evidence="5 6" id="KW-0472">Membrane</keyword>
<keyword evidence="3 6" id="KW-0812">Transmembrane</keyword>
<dbReference type="InterPro" id="IPR004837">
    <property type="entry name" value="NaCa_Exmemb"/>
</dbReference>
<evidence type="ECO:0000313" key="8">
    <source>
        <dbReference type="Proteomes" id="UP000887574"/>
    </source>
</evidence>
<dbReference type="PANTHER" id="PTHR12266">
    <property type="entry name" value="NA+/CA2+ K+ INDEPENDENT EXCHANGER"/>
    <property type="match status" value="1"/>
</dbReference>
<evidence type="ECO:0000256" key="6">
    <source>
        <dbReference type="SAM" id="Phobius"/>
    </source>
</evidence>
<evidence type="ECO:0000256" key="3">
    <source>
        <dbReference type="ARBA" id="ARBA00022692"/>
    </source>
</evidence>
<evidence type="ECO:0000256" key="1">
    <source>
        <dbReference type="ARBA" id="ARBA00004141"/>
    </source>
</evidence>
<feature type="domain" description="Sodium/calcium exchanger membrane region" evidence="7">
    <location>
        <begin position="89"/>
        <end position="157"/>
    </location>
</feature>
<dbReference type="GO" id="GO:0008324">
    <property type="term" value="F:monoatomic cation transmembrane transporter activity"/>
    <property type="evidence" value="ECO:0007669"/>
    <property type="project" value="TreeGrafter"/>
</dbReference>
<comment type="subcellular location">
    <subcellularLocation>
        <location evidence="1">Membrane</location>
        <topology evidence="1">Multi-pass membrane protein</topology>
    </subcellularLocation>
</comment>
<evidence type="ECO:0000256" key="2">
    <source>
        <dbReference type="ARBA" id="ARBA00022448"/>
    </source>
</evidence>
<feature type="transmembrane region" description="Helical" evidence="6">
    <location>
        <begin position="78"/>
        <end position="96"/>
    </location>
</feature>
<dbReference type="AlphaFoldDB" id="A0A915CV85"/>
<evidence type="ECO:0000256" key="5">
    <source>
        <dbReference type="ARBA" id="ARBA00023136"/>
    </source>
</evidence>
<evidence type="ECO:0000313" key="9">
    <source>
        <dbReference type="WBParaSite" id="jg12508"/>
    </source>
</evidence>
<sequence>MVVAGIEAALLDYQANVLPLHYASTFWIKTKETQQISTYDEKCLFPAVCQYVQRNSDLCEGGGYILWSELKVCADSPFLELVVVILSLVFFIYLFVLLSTTADDFFCANIACIIDHHQISQNIAGITIMAFGNGSSDIFSSIASVISVKNPQAGLAIMLYDNEIHVWQPCMFLLLYIIYAFTVISGNLVRQRLRKNKRKSRLLTKAIFKVSGILPKKPKSGGAKVAPIASIAEFVVVDKNQLAVNGLQVTPASLDLGGKLAESTTAVPASNGTLVIPINEKDKQRQGEDDEYTSANDYLEAGKFFVKEELDNEDEEQDSVTTSSSLIVLGENKEKLHLVALLHPNVMVNTPKRGY</sequence>
<dbReference type="WBParaSite" id="jg12508">
    <property type="protein sequence ID" value="jg12508"/>
    <property type="gene ID" value="jg12508"/>
</dbReference>
<name>A0A915CV85_9BILA</name>
<organism evidence="8 9">
    <name type="scientific">Ditylenchus dipsaci</name>
    <dbReference type="NCBI Taxonomy" id="166011"/>
    <lineage>
        <taxon>Eukaryota</taxon>
        <taxon>Metazoa</taxon>
        <taxon>Ecdysozoa</taxon>
        <taxon>Nematoda</taxon>
        <taxon>Chromadorea</taxon>
        <taxon>Rhabditida</taxon>
        <taxon>Tylenchina</taxon>
        <taxon>Tylenchomorpha</taxon>
        <taxon>Sphaerularioidea</taxon>
        <taxon>Anguinidae</taxon>
        <taxon>Anguininae</taxon>
        <taxon>Ditylenchus</taxon>
    </lineage>
</organism>
<dbReference type="Proteomes" id="UP000887574">
    <property type="component" value="Unplaced"/>
</dbReference>
<evidence type="ECO:0000256" key="4">
    <source>
        <dbReference type="ARBA" id="ARBA00022989"/>
    </source>
</evidence>
<evidence type="ECO:0000259" key="7">
    <source>
        <dbReference type="Pfam" id="PF01699"/>
    </source>
</evidence>
<dbReference type="PANTHER" id="PTHR12266:SF0">
    <property type="entry name" value="MITOCHONDRIAL SODIUM_CALCIUM EXCHANGER PROTEIN"/>
    <property type="match status" value="1"/>
</dbReference>
<feature type="transmembrane region" description="Helical" evidence="6">
    <location>
        <begin position="166"/>
        <end position="189"/>
    </location>
</feature>
<dbReference type="Pfam" id="PF01699">
    <property type="entry name" value="Na_Ca_ex"/>
    <property type="match status" value="1"/>
</dbReference>
<keyword evidence="2" id="KW-0813">Transport</keyword>
<protein>
    <submittedName>
        <fullName evidence="9">Sodium/calcium exchanger membrane region domain-containing protein</fullName>
    </submittedName>
</protein>
<accession>A0A915CV85</accession>
<proteinExistence type="predicted"/>